<dbReference type="PANTHER" id="PTHR11562:SF17">
    <property type="entry name" value="RE54080P-RELATED"/>
    <property type="match status" value="1"/>
</dbReference>
<dbReference type="EMBL" id="CP001108">
    <property type="protein sequence ID" value="ACF45759.1"/>
    <property type="molecule type" value="Genomic_DNA"/>
</dbReference>
<evidence type="ECO:0000259" key="11">
    <source>
        <dbReference type="Pfam" id="PF16916"/>
    </source>
</evidence>
<feature type="transmembrane region" description="Helical" evidence="9">
    <location>
        <begin position="155"/>
        <end position="179"/>
    </location>
</feature>
<dbReference type="HOGENOM" id="CLU_013430_0_0_10"/>
<keyword evidence="13" id="KW-1185">Reference proteome</keyword>
<comment type="subcellular location">
    <subcellularLocation>
        <location evidence="1">Membrane</location>
        <topology evidence="1">Multi-pass membrane protein</topology>
    </subcellularLocation>
</comment>
<gene>
    <name evidence="12" type="ordered locus">Paes_0712</name>
</gene>
<feature type="transmembrane region" description="Helical" evidence="9">
    <location>
        <begin position="89"/>
        <end position="111"/>
    </location>
</feature>
<evidence type="ECO:0000313" key="12">
    <source>
        <dbReference type="EMBL" id="ACF45759.1"/>
    </source>
</evidence>
<evidence type="ECO:0000256" key="1">
    <source>
        <dbReference type="ARBA" id="ARBA00004141"/>
    </source>
</evidence>
<sequence>MEHNEQVLSERTFKGRKAKKGLRFAVSVTGLIFLVELIGGWVSGSLALMADAGHMATDLFALSISYLAIRLSARPSTKKRSYGYFRIEIIAALINGVILCITALFITIEAWKRISLPKEIDSAQMLVFGIIGLTANIASAIMLHREQKNSVNVKAAYIHILSDLAGSVGVVAGSILISLTRITTIDSIISFIIAILIVQSALKIIREAVDVLMESVPPELDIQEIEEALLNFRHVEGLHDLHVWALTSGVNALSCHLLVKNLDAGQNILVPIHRELKEKYNIDHVTIQLEDERFIAAHNKG</sequence>
<keyword evidence="4 9" id="KW-0812">Transmembrane</keyword>
<feature type="domain" description="Cation efflux protein transmembrane" evidence="10">
    <location>
        <begin position="24"/>
        <end position="213"/>
    </location>
</feature>
<dbReference type="PANTHER" id="PTHR11562">
    <property type="entry name" value="CATION EFFLUX PROTEIN/ ZINC TRANSPORTER"/>
    <property type="match status" value="1"/>
</dbReference>
<dbReference type="Proteomes" id="UP000002725">
    <property type="component" value="Chromosome"/>
</dbReference>
<evidence type="ECO:0000256" key="6">
    <source>
        <dbReference type="ARBA" id="ARBA00022989"/>
    </source>
</evidence>
<evidence type="ECO:0000256" key="2">
    <source>
        <dbReference type="ARBA" id="ARBA00008873"/>
    </source>
</evidence>
<protein>
    <submittedName>
        <fullName evidence="12">Cation diffusion facilitator family transporter</fullName>
    </submittedName>
</protein>
<dbReference type="SUPFAM" id="SSF161111">
    <property type="entry name" value="Cation efflux protein transmembrane domain-like"/>
    <property type="match status" value="1"/>
</dbReference>
<dbReference type="GO" id="GO:0005385">
    <property type="term" value="F:zinc ion transmembrane transporter activity"/>
    <property type="evidence" value="ECO:0007669"/>
    <property type="project" value="TreeGrafter"/>
</dbReference>
<dbReference type="STRING" id="290512.Paes_0712"/>
<keyword evidence="8 9" id="KW-0472">Membrane</keyword>
<feature type="transmembrane region" description="Helical" evidence="9">
    <location>
        <begin position="48"/>
        <end position="69"/>
    </location>
</feature>
<evidence type="ECO:0000256" key="9">
    <source>
        <dbReference type="SAM" id="Phobius"/>
    </source>
</evidence>
<dbReference type="InterPro" id="IPR050681">
    <property type="entry name" value="CDF/SLC30A"/>
</dbReference>
<dbReference type="Pfam" id="PF01545">
    <property type="entry name" value="Cation_efflux"/>
    <property type="match status" value="1"/>
</dbReference>
<feature type="transmembrane region" description="Helical" evidence="9">
    <location>
        <begin position="185"/>
        <end position="205"/>
    </location>
</feature>
<organism evidence="12 13">
    <name type="scientific">Prosthecochloris aestuarii (strain DSM 271 / SK 413)</name>
    <dbReference type="NCBI Taxonomy" id="290512"/>
    <lineage>
        <taxon>Bacteria</taxon>
        <taxon>Pseudomonadati</taxon>
        <taxon>Chlorobiota</taxon>
        <taxon>Chlorobiia</taxon>
        <taxon>Chlorobiales</taxon>
        <taxon>Chlorobiaceae</taxon>
        <taxon>Prosthecochloris</taxon>
    </lineage>
</organism>
<comment type="similarity">
    <text evidence="2">Belongs to the cation diffusion facilitator (CDF) transporter (TC 2.A.4) family. SLC30A subfamily.</text>
</comment>
<evidence type="ECO:0000259" key="10">
    <source>
        <dbReference type="Pfam" id="PF01545"/>
    </source>
</evidence>
<proteinExistence type="inferred from homology"/>
<name>B4S6K4_PROA2</name>
<dbReference type="NCBIfam" id="TIGR01297">
    <property type="entry name" value="CDF"/>
    <property type="match status" value="1"/>
</dbReference>
<feature type="transmembrane region" description="Helical" evidence="9">
    <location>
        <begin position="123"/>
        <end position="143"/>
    </location>
</feature>
<dbReference type="InterPro" id="IPR002524">
    <property type="entry name" value="Cation_efflux"/>
</dbReference>
<dbReference type="KEGG" id="paa:Paes_0712"/>
<accession>B4S6K4</accession>
<evidence type="ECO:0000256" key="3">
    <source>
        <dbReference type="ARBA" id="ARBA00022448"/>
    </source>
</evidence>
<dbReference type="SUPFAM" id="SSF160240">
    <property type="entry name" value="Cation efflux protein cytoplasmic domain-like"/>
    <property type="match status" value="1"/>
</dbReference>
<evidence type="ECO:0000256" key="8">
    <source>
        <dbReference type="ARBA" id="ARBA00023136"/>
    </source>
</evidence>
<feature type="domain" description="Cation efflux protein cytoplasmic" evidence="11">
    <location>
        <begin position="217"/>
        <end position="291"/>
    </location>
</feature>
<dbReference type="Pfam" id="PF16916">
    <property type="entry name" value="ZT_dimer"/>
    <property type="match status" value="1"/>
</dbReference>
<dbReference type="eggNOG" id="COG1230">
    <property type="taxonomic scope" value="Bacteria"/>
</dbReference>
<keyword evidence="6 9" id="KW-1133">Transmembrane helix</keyword>
<evidence type="ECO:0000256" key="5">
    <source>
        <dbReference type="ARBA" id="ARBA00022906"/>
    </source>
</evidence>
<keyword evidence="3" id="KW-0813">Transport</keyword>
<dbReference type="InterPro" id="IPR027470">
    <property type="entry name" value="Cation_efflux_CTD"/>
</dbReference>
<dbReference type="GO" id="GO:0005886">
    <property type="term" value="C:plasma membrane"/>
    <property type="evidence" value="ECO:0007669"/>
    <property type="project" value="TreeGrafter"/>
</dbReference>
<dbReference type="InterPro" id="IPR058533">
    <property type="entry name" value="Cation_efflux_TM"/>
</dbReference>
<evidence type="ECO:0000256" key="4">
    <source>
        <dbReference type="ARBA" id="ARBA00022692"/>
    </source>
</evidence>
<keyword evidence="7" id="KW-0406">Ion transport</keyword>
<feature type="transmembrane region" description="Helical" evidence="9">
    <location>
        <begin position="21"/>
        <end position="42"/>
    </location>
</feature>
<dbReference type="Gene3D" id="1.20.1510.10">
    <property type="entry name" value="Cation efflux protein transmembrane domain"/>
    <property type="match status" value="1"/>
</dbReference>
<dbReference type="InterPro" id="IPR036837">
    <property type="entry name" value="Cation_efflux_CTD_sf"/>
</dbReference>
<keyword evidence="5" id="KW-0862">Zinc</keyword>
<dbReference type="AlphaFoldDB" id="B4S6K4"/>
<evidence type="ECO:0000313" key="13">
    <source>
        <dbReference type="Proteomes" id="UP000002725"/>
    </source>
</evidence>
<keyword evidence="5" id="KW-0864">Zinc transport</keyword>
<dbReference type="InterPro" id="IPR027469">
    <property type="entry name" value="Cation_efflux_TMD_sf"/>
</dbReference>
<evidence type="ECO:0000256" key="7">
    <source>
        <dbReference type="ARBA" id="ARBA00023065"/>
    </source>
</evidence>
<reference evidence="12" key="1">
    <citation type="submission" date="2008-06" db="EMBL/GenBank/DDBJ databases">
        <title>Complete sequence of chromosome of Prosthecochloris aestuarii DSM 271.</title>
        <authorList>
            <consortium name="US DOE Joint Genome Institute"/>
            <person name="Lucas S."/>
            <person name="Copeland A."/>
            <person name="Lapidus A."/>
            <person name="Glavina del Rio T."/>
            <person name="Dalin E."/>
            <person name="Tice H."/>
            <person name="Bruce D."/>
            <person name="Goodwin L."/>
            <person name="Pitluck S."/>
            <person name="Schmutz J."/>
            <person name="Larimer F."/>
            <person name="Land M."/>
            <person name="Hauser L."/>
            <person name="Kyrpides N."/>
            <person name="Anderson I."/>
            <person name="Liu Z."/>
            <person name="Li T."/>
            <person name="Zhao F."/>
            <person name="Overmann J."/>
            <person name="Bryant D.A."/>
            <person name="Richardson P."/>
        </authorList>
    </citation>
    <scope>NUCLEOTIDE SEQUENCE [LARGE SCALE GENOMIC DNA]</scope>
    <source>
        <strain evidence="12">DSM 271</strain>
    </source>
</reference>